<keyword evidence="11" id="KW-0479">Metal-binding</keyword>
<keyword evidence="11" id="KW-0408">Iron</keyword>
<dbReference type="Gene3D" id="1.10.490.10">
    <property type="entry name" value="Globins"/>
    <property type="match status" value="1"/>
</dbReference>
<evidence type="ECO:0000256" key="4">
    <source>
        <dbReference type="ARBA" id="ARBA00012229"/>
    </source>
</evidence>
<reference evidence="14 15" key="1">
    <citation type="submission" date="2014-07" db="EMBL/GenBank/DDBJ databases">
        <title>Genome Sequence of Rhodococcus opacus Strain R7, a Biodegrader of Mono- and Polycyclic Aromatic Hydrocarbons.</title>
        <authorList>
            <person name="Di Gennaro P."/>
            <person name="Zampolli J."/>
            <person name="Presti I."/>
            <person name="Cappelletti M."/>
            <person name="D'Ursi P."/>
            <person name="Orro A."/>
            <person name="Mezzelani A."/>
            <person name="Milanesi L."/>
        </authorList>
    </citation>
    <scope>NUCLEOTIDE SEQUENCE [LARGE SCALE GENOMIC DNA]</scope>
    <source>
        <strain evidence="14 15">R7</strain>
    </source>
</reference>
<comment type="catalytic activity">
    <reaction evidence="9">
        <text>2 nitric oxide + NADH + 2 O2 = 2 nitrate + NAD(+) + H(+)</text>
        <dbReference type="Rhea" id="RHEA:19469"/>
        <dbReference type="ChEBI" id="CHEBI:15378"/>
        <dbReference type="ChEBI" id="CHEBI:15379"/>
        <dbReference type="ChEBI" id="CHEBI:16480"/>
        <dbReference type="ChEBI" id="CHEBI:17632"/>
        <dbReference type="ChEBI" id="CHEBI:57540"/>
        <dbReference type="ChEBI" id="CHEBI:57945"/>
        <dbReference type="EC" id="1.14.12.17"/>
    </reaction>
</comment>
<comment type="cofactor">
    <cofactor evidence="1">
        <name>heme b</name>
        <dbReference type="ChEBI" id="CHEBI:60344"/>
    </cofactor>
</comment>
<evidence type="ECO:0000256" key="11">
    <source>
        <dbReference type="RuleBase" id="RU000356"/>
    </source>
</evidence>
<dbReference type="InterPro" id="IPR001433">
    <property type="entry name" value="OxRdtase_FAD/NAD-bd"/>
</dbReference>
<dbReference type="Gene3D" id="2.40.30.10">
    <property type="entry name" value="Translation factors"/>
    <property type="match status" value="1"/>
</dbReference>
<dbReference type="EC" id="1.14.12.17" evidence="4"/>
<evidence type="ECO:0000256" key="8">
    <source>
        <dbReference type="ARBA" id="ARBA00023027"/>
    </source>
</evidence>
<dbReference type="GO" id="GO:0008941">
    <property type="term" value="F:nitric oxide dioxygenase NAD(P)H activity"/>
    <property type="evidence" value="ECO:0007669"/>
    <property type="project" value="UniProtKB-EC"/>
</dbReference>
<dbReference type="PRINTS" id="PR00371">
    <property type="entry name" value="FPNCR"/>
</dbReference>
<gene>
    <name evidence="14" type="ORF">EP51_13340</name>
</gene>
<evidence type="ECO:0000313" key="14">
    <source>
        <dbReference type="EMBL" id="AII05558.1"/>
    </source>
</evidence>
<comment type="similarity">
    <text evidence="11">Belongs to the globin family.</text>
</comment>
<dbReference type="PANTHER" id="PTHR47354">
    <property type="entry name" value="NADH OXIDOREDUCTASE HCR"/>
    <property type="match status" value="1"/>
</dbReference>
<dbReference type="Pfam" id="PF00175">
    <property type="entry name" value="NAD_binding_1"/>
    <property type="match status" value="1"/>
</dbReference>
<dbReference type="SUPFAM" id="SSF52343">
    <property type="entry name" value="Ferredoxin reductase-like, C-terminal NADP-linked domain"/>
    <property type="match status" value="1"/>
</dbReference>
<dbReference type="EMBL" id="CP008947">
    <property type="protein sequence ID" value="AII05558.1"/>
    <property type="molecule type" value="Genomic_DNA"/>
</dbReference>
<evidence type="ECO:0000256" key="6">
    <source>
        <dbReference type="ARBA" id="ARBA00022857"/>
    </source>
</evidence>
<proteinExistence type="inferred from homology"/>
<sequence>MDSQAISLVRSSFKAIAAVPDGPQTLSRSFYALLFARYPDARDFFPAAMDEQRDRLISAVQYVIERLEEESGQILAYLAQLGRDHRKYGIEDAHYVAVGNSLIAAVEQFPSTEPWTDELEQAWRDVLAVVAATMMDAANAESGPPAWGATVIEHLQVRKDVSIVRLQLDEPMTYTAGQYVSVQVPSRPRMWRYLSPANPANDQGIIEFHVRRVSGGWVSPAIVSQTLVGERWVIGSPLGDLGVRYDNGRDILMIGSGTGIAPLRAQILQMSQRGQDRRVHLFFAGRYPCDLYDLGTLWALAEQNPWLTVVPVTEEDEDPWWYTGPSSAALPGMHRRLTGKVGQVVADFGTWAERDIQLVGSEAMINTTKFRLHAAGTPPENIRHDPSY</sequence>
<keyword evidence="11" id="KW-0349">Heme</keyword>
<evidence type="ECO:0000256" key="5">
    <source>
        <dbReference type="ARBA" id="ARBA00022714"/>
    </source>
</evidence>
<dbReference type="InterPro" id="IPR000971">
    <property type="entry name" value="Globin"/>
</dbReference>
<keyword evidence="11" id="KW-0813">Transport</keyword>
<dbReference type="InterPro" id="IPR001709">
    <property type="entry name" value="Flavoprot_Pyr_Nucl_cyt_Rdtase"/>
</dbReference>
<comment type="cofactor">
    <cofactor evidence="2">
        <name>FAD</name>
        <dbReference type="ChEBI" id="CHEBI:57692"/>
    </cofactor>
</comment>
<dbReference type="Pfam" id="PF00042">
    <property type="entry name" value="Globin"/>
    <property type="match status" value="1"/>
</dbReference>
<dbReference type="Gene3D" id="3.40.50.80">
    <property type="entry name" value="Nucleotide-binding domain of ferredoxin-NADP reductase (FNR) module"/>
    <property type="match status" value="1"/>
</dbReference>
<evidence type="ECO:0000259" key="12">
    <source>
        <dbReference type="PROSITE" id="PS01033"/>
    </source>
</evidence>
<feature type="domain" description="FAD-binding FR-type" evidence="13">
    <location>
        <begin position="144"/>
        <end position="244"/>
    </location>
</feature>
<keyword evidence="6" id="KW-0521">NADP</keyword>
<dbReference type="GO" id="GO:0005344">
    <property type="term" value="F:oxygen carrier activity"/>
    <property type="evidence" value="ECO:0007669"/>
    <property type="project" value="UniProtKB-KW"/>
</dbReference>
<evidence type="ECO:0000256" key="3">
    <source>
        <dbReference type="ARBA" id="ARBA00006401"/>
    </source>
</evidence>
<keyword evidence="8" id="KW-0520">NAD</keyword>
<dbReference type="InterPro" id="IPR039261">
    <property type="entry name" value="FNR_nucleotide-bd"/>
</dbReference>
<dbReference type="eggNOG" id="COG0543">
    <property type="taxonomic scope" value="Bacteria"/>
</dbReference>
<dbReference type="SUPFAM" id="SSF46458">
    <property type="entry name" value="Globin-like"/>
    <property type="match status" value="1"/>
</dbReference>
<evidence type="ECO:0000256" key="10">
    <source>
        <dbReference type="ARBA" id="ARBA00049433"/>
    </source>
</evidence>
<dbReference type="GO" id="GO:0019825">
    <property type="term" value="F:oxygen binding"/>
    <property type="evidence" value="ECO:0007669"/>
    <property type="project" value="InterPro"/>
</dbReference>
<evidence type="ECO:0000313" key="15">
    <source>
        <dbReference type="Proteomes" id="UP000028488"/>
    </source>
</evidence>
<keyword evidence="7" id="KW-0411">Iron-sulfur</keyword>
<dbReference type="InterPro" id="IPR009050">
    <property type="entry name" value="Globin-like_sf"/>
</dbReference>
<comment type="similarity">
    <text evidence="3">In the C-terminal section; belongs to the flavoprotein pyridine nucleotide cytochrome reductase family.</text>
</comment>
<evidence type="ECO:0000256" key="1">
    <source>
        <dbReference type="ARBA" id="ARBA00001970"/>
    </source>
</evidence>
<organism evidence="14 15">
    <name type="scientific">Rhodococcus opacus</name>
    <name type="common">Nocardia opaca</name>
    <dbReference type="NCBI Taxonomy" id="37919"/>
    <lineage>
        <taxon>Bacteria</taxon>
        <taxon>Bacillati</taxon>
        <taxon>Actinomycetota</taxon>
        <taxon>Actinomycetes</taxon>
        <taxon>Mycobacteriales</taxon>
        <taxon>Nocardiaceae</taxon>
        <taxon>Rhodococcus</taxon>
    </lineage>
</organism>
<dbReference type="SUPFAM" id="SSF63380">
    <property type="entry name" value="Riboflavin synthase domain-like"/>
    <property type="match status" value="1"/>
</dbReference>
<dbReference type="CDD" id="cd06187">
    <property type="entry name" value="O2ase_reductase_like"/>
    <property type="match status" value="1"/>
</dbReference>
<keyword evidence="5" id="KW-0001">2Fe-2S</keyword>
<dbReference type="InterPro" id="IPR050415">
    <property type="entry name" value="MRET"/>
</dbReference>
<keyword evidence="11" id="KW-0561">Oxygen transport</keyword>
<dbReference type="InterPro" id="IPR008333">
    <property type="entry name" value="Cbr1-like_FAD-bd_dom"/>
</dbReference>
<dbReference type="PROSITE" id="PS51384">
    <property type="entry name" value="FAD_FR"/>
    <property type="match status" value="1"/>
</dbReference>
<dbReference type="RefSeq" id="WP_112299553.1">
    <property type="nucleotide sequence ID" value="NZ_CP008947.1"/>
</dbReference>
<dbReference type="InterPro" id="IPR017938">
    <property type="entry name" value="Riboflavin_synthase-like_b-brl"/>
</dbReference>
<dbReference type="PROSITE" id="PS01033">
    <property type="entry name" value="GLOBIN"/>
    <property type="match status" value="1"/>
</dbReference>
<evidence type="ECO:0000256" key="2">
    <source>
        <dbReference type="ARBA" id="ARBA00001974"/>
    </source>
</evidence>
<dbReference type="GO" id="GO:0051537">
    <property type="term" value="F:2 iron, 2 sulfur cluster binding"/>
    <property type="evidence" value="ECO:0007669"/>
    <property type="project" value="UniProtKB-KW"/>
</dbReference>
<feature type="domain" description="Globin" evidence="12">
    <location>
        <begin position="1"/>
        <end position="139"/>
    </location>
</feature>
<dbReference type="CDD" id="cd19753">
    <property type="entry name" value="Mb-like_oxidoreductase"/>
    <property type="match status" value="1"/>
</dbReference>
<evidence type="ECO:0000256" key="7">
    <source>
        <dbReference type="ARBA" id="ARBA00023014"/>
    </source>
</evidence>
<dbReference type="Pfam" id="PF00970">
    <property type="entry name" value="FAD_binding_6"/>
    <property type="match status" value="1"/>
</dbReference>
<dbReference type="PANTHER" id="PTHR47354:SF5">
    <property type="entry name" value="PROTEIN RFBI"/>
    <property type="match status" value="1"/>
</dbReference>
<dbReference type="PRINTS" id="PR00410">
    <property type="entry name" value="PHEHYDRXLASE"/>
</dbReference>
<comment type="catalytic activity">
    <reaction evidence="10">
        <text>2 nitric oxide + NADPH + 2 O2 = 2 nitrate + NADP(+) + H(+)</text>
        <dbReference type="Rhea" id="RHEA:19465"/>
        <dbReference type="ChEBI" id="CHEBI:15378"/>
        <dbReference type="ChEBI" id="CHEBI:15379"/>
        <dbReference type="ChEBI" id="CHEBI:16480"/>
        <dbReference type="ChEBI" id="CHEBI:17632"/>
        <dbReference type="ChEBI" id="CHEBI:57783"/>
        <dbReference type="ChEBI" id="CHEBI:58349"/>
        <dbReference type="EC" id="1.14.12.17"/>
    </reaction>
</comment>
<dbReference type="AlphaFoldDB" id="A0A076EK01"/>
<dbReference type="InterPro" id="IPR017927">
    <property type="entry name" value="FAD-bd_FR_type"/>
</dbReference>
<dbReference type="eggNOG" id="COG1017">
    <property type="taxonomic scope" value="Bacteria"/>
</dbReference>
<name>A0A076EK01_RHOOP</name>
<dbReference type="InterPro" id="IPR012292">
    <property type="entry name" value="Globin/Proto"/>
</dbReference>
<dbReference type="Proteomes" id="UP000028488">
    <property type="component" value="Chromosome"/>
</dbReference>
<evidence type="ECO:0000256" key="9">
    <source>
        <dbReference type="ARBA" id="ARBA00048649"/>
    </source>
</evidence>
<accession>A0A076EK01</accession>
<evidence type="ECO:0000259" key="13">
    <source>
        <dbReference type="PROSITE" id="PS51384"/>
    </source>
</evidence>
<dbReference type="GO" id="GO:0020037">
    <property type="term" value="F:heme binding"/>
    <property type="evidence" value="ECO:0007669"/>
    <property type="project" value="InterPro"/>
</dbReference>
<protein>
    <recommendedName>
        <fullName evidence="4">nitric oxide dioxygenase</fullName>
        <ecNumber evidence="4">1.14.12.17</ecNumber>
    </recommendedName>
</protein>